<dbReference type="EMBL" id="JAZHYN010000003">
    <property type="protein sequence ID" value="MEF3365250.1"/>
    <property type="molecule type" value="Genomic_DNA"/>
</dbReference>
<evidence type="ECO:0000313" key="3">
    <source>
        <dbReference type="Proteomes" id="UP001350748"/>
    </source>
</evidence>
<sequence>MSSHEPLQSHRNVASGSNRNFGLTFAAVFFILAIWPLLRHGESPRWWALAVSLAFLGLALYAEARLAPLNRLWFKLGLALHSVVAPLIMGLLFYAAVTPMALVMRALGKDILHLRRNDAKSYWRDRAPPGPAAGSMKNQF</sequence>
<gene>
    <name evidence="2" type="ORF">V3H18_01745</name>
</gene>
<dbReference type="Proteomes" id="UP001350748">
    <property type="component" value="Unassembled WGS sequence"/>
</dbReference>
<dbReference type="Pfam" id="PF19588">
    <property type="entry name" value="SxtJ"/>
    <property type="match status" value="1"/>
</dbReference>
<feature type="transmembrane region" description="Helical" evidence="1">
    <location>
        <begin position="76"/>
        <end position="97"/>
    </location>
</feature>
<organism evidence="2 3">
    <name type="scientific">Methylocystis borbori</name>
    <dbReference type="NCBI Taxonomy" id="3118750"/>
    <lineage>
        <taxon>Bacteria</taxon>
        <taxon>Pseudomonadati</taxon>
        <taxon>Pseudomonadota</taxon>
        <taxon>Alphaproteobacteria</taxon>
        <taxon>Hyphomicrobiales</taxon>
        <taxon>Methylocystaceae</taxon>
        <taxon>Methylocystis</taxon>
    </lineage>
</organism>
<name>A0ABU7XCY5_9HYPH</name>
<keyword evidence="1" id="KW-1133">Transmembrane helix</keyword>
<feature type="transmembrane region" description="Helical" evidence="1">
    <location>
        <begin position="44"/>
        <end position="64"/>
    </location>
</feature>
<proteinExistence type="predicted"/>
<dbReference type="InterPro" id="IPR045781">
    <property type="entry name" value="SxtJ"/>
</dbReference>
<comment type="caution">
    <text evidence="2">The sequence shown here is derived from an EMBL/GenBank/DDBJ whole genome shotgun (WGS) entry which is preliminary data.</text>
</comment>
<feature type="transmembrane region" description="Helical" evidence="1">
    <location>
        <begin position="21"/>
        <end position="38"/>
    </location>
</feature>
<keyword evidence="1" id="KW-0812">Transmembrane</keyword>
<protein>
    <submittedName>
        <fullName evidence="2">SxtJ family membrane protein</fullName>
    </submittedName>
</protein>
<reference evidence="2 3" key="1">
    <citation type="submission" date="2024-02" db="EMBL/GenBank/DDBJ databases">
        <authorList>
            <person name="Grouzdev D."/>
        </authorList>
    </citation>
    <scope>NUCLEOTIDE SEQUENCE [LARGE SCALE GENOMIC DNA]</scope>
    <source>
        <strain evidence="2 3">9N</strain>
    </source>
</reference>
<keyword evidence="3" id="KW-1185">Reference proteome</keyword>
<dbReference type="RefSeq" id="WP_332080156.1">
    <property type="nucleotide sequence ID" value="NZ_JAZHYN010000003.1"/>
</dbReference>
<accession>A0ABU7XCY5</accession>
<evidence type="ECO:0000313" key="2">
    <source>
        <dbReference type="EMBL" id="MEF3365250.1"/>
    </source>
</evidence>
<evidence type="ECO:0000256" key="1">
    <source>
        <dbReference type="SAM" id="Phobius"/>
    </source>
</evidence>
<keyword evidence="1" id="KW-0472">Membrane</keyword>